<sequence>MKKSLFILSSLFISNLVFSQIGINTPNPQGIFHIDGAKDNPATGSPNTTQQSNDLVMLSNGYLGIGTVLPKQQLHINELNATTGITNSFVSGIAITGNGSAAGLSGPGIYLENINAPVGTRVLKINYTQNATEAFLNFQNVSDNAGTDSGTILVLTRSGRLGVGTTAPTEKIHVIGNILASGTITPSDMRIKKDIVDNSYGIKEILALRTINYRYKNEELGRDKKLGFIAQEVKAKMPELVTTANDEIKTLGVNYAEMTVVLTKAIQEQQKEIETLKEQIKALQQKIK</sequence>
<dbReference type="Pfam" id="PF13884">
    <property type="entry name" value="Peptidase_S74"/>
    <property type="match status" value="1"/>
</dbReference>
<feature type="domain" description="Peptidase S74" evidence="3">
    <location>
        <begin position="187"/>
        <end position="280"/>
    </location>
</feature>
<name>A0A3G6TVY0_9FLAO</name>
<evidence type="ECO:0000313" key="5">
    <source>
        <dbReference type="Proteomes" id="UP000271193"/>
    </source>
</evidence>
<protein>
    <recommendedName>
        <fullName evidence="3">Peptidase S74 domain-containing protein</fullName>
    </recommendedName>
</protein>
<reference evidence="5" key="1">
    <citation type="submission" date="2018-11" db="EMBL/GenBank/DDBJ databases">
        <title>Proposal to divide the Flavobacteriaceae and reorganize its genera based on Amino Acid Identity values calculated from whole genome sequences.</title>
        <authorList>
            <person name="Nicholson A.C."/>
            <person name="Gulvik C.A."/>
            <person name="Whitney A.M."/>
            <person name="Humrighouse B.W."/>
            <person name="Bell M."/>
            <person name="Holmes B."/>
            <person name="Steigerwalt A.G."/>
            <person name="Villarma A."/>
            <person name="Sheth M."/>
            <person name="Batra D."/>
            <person name="Pryor J."/>
            <person name="Bernardet J.-F."/>
            <person name="Hugo C."/>
            <person name="Kampfer P."/>
            <person name="Newman J."/>
            <person name="McQuiston J.R."/>
        </authorList>
    </citation>
    <scope>NUCLEOTIDE SEQUENCE [LARGE SCALE GENOMIC DNA]</scope>
    <source>
        <strain evidence="5">G0229</strain>
    </source>
</reference>
<dbReference type="GeneID" id="99067417"/>
<dbReference type="InterPro" id="IPR051577">
    <property type="entry name" value="MRF-like"/>
</dbReference>
<accession>A0A3G6TVY0</accession>
<gene>
    <name evidence="4" type="ORF">EG339_21680</name>
</gene>
<dbReference type="PANTHER" id="PTHR13029">
    <property type="match status" value="1"/>
</dbReference>
<dbReference type="PROSITE" id="PS51688">
    <property type="entry name" value="ICA"/>
    <property type="match status" value="1"/>
</dbReference>
<keyword evidence="2" id="KW-0732">Signal</keyword>
<proteinExistence type="predicted"/>
<dbReference type="InterPro" id="IPR030392">
    <property type="entry name" value="S74_ICA"/>
</dbReference>
<evidence type="ECO:0000256" key="1">
    <source>
        <dbReference type="SAM" id="Coils"/>
    </source>
</evidence>
<evidence type="ECO:0000259" key="3">
    <source>
        <dbReference type="PROSITE" id="PS51688"/>
    </source>
</evidence>
<dbReference type="RefSeq" id="WP_123871970.1">
    <property type="nucleotide sequence ID" value="NZ_CP033931.1"/>
</dbReference>
<feature type="signal peptide" evidence="2">
    <location>
        <begin position="1"/>
        <end position="19"/>
    </location>
</feature>
<evidence type="ECO:0000313" key="4">
    <source>
        <dbReference type="EMBL" id="AZB27009.1"/>
    </source>
</evidence>
<dbReference type="GO" id="GO:0016540">
    <property type="term" value="P:protein autoprocessing"/>
    <property type="evidence" value="ECO:0007669"/>
    <property type="project" value="TreeGrafter"/>
</dbReference>
<keyword evidence="5" id="KW-1185">Reference proteome</keyword>
<keyword evidence="1" id="KW-0175">Coiled coil</keyword>
<dbReference type="GO" id="GO:0043565">
    <property type="term" value="F:sequence-specific DNA binding"/>
    <property type="evidence" value="ECO:0007669"/>
    <property type="project" value="TreeGrafter"/>
</dbReference>
<dbReference type="EMBL" id="CP033932">
    <property type="protein sequence ID" value="AZB27009.1"/>
    <property type="molecule type" value="Genomic_DNA"/>
</dbReference>
<dbReference type="KEGG" id="cben:EG339_21680"/>
<feature type="chain" id="PRO_5018243609" description="Peptidase S74 domain-containing protein" evidence="2">
    <location>
        <begin position="20"/>
        <end position="288"/>
    </location>
</feature>
<dbReference type="GO" id="GO:0003700">
    <property type="term" value="F:DNA-binding transcription factor activity"/>
    <property type="evidence" value="ECO:0007669"/>
    <property type="project" value="TreeGrafter"/>
</dbReference>
<evidence type="ECO:0000256" key="2">
    <source>
        <dbReference type="SAM" id="SignalP"/>
    </source>
</evidence>
<dbReference type="Proteomes" id="UP000271193">
    <property type="component" value="Chromosome"/>
</dbReference>
<dbReference type="AlphaFoldDB" id="A0A3G6TVY0"/>
<dbReference type="GO" id="GO:0045893">
    <property type="term" value="P:positive regulation of DNA-templated transcription"/>
    <property type="evidence" value="ECO:0007669"/>
    <property type="project" value="TreeGrafter"/>
</dbReference>
<dbReference type="OrthoDB" id="9808753at2"/>
<dbReference type="PANTHER" id="PTHR13029:SF18">
    <property type="entry name" value="MYELIN REGULATORY FACTOR HOMOLOG 1"/>
    <property type="match status" value="1"/>
</dbReference>
<organism evidence="4 5">
    <name type="scientific">Chryseobacterium bernardetii</name>
    <dbReference type="NCBI Taxonomy" id="1241978"/>
    <lineage>
        <taxon>Bacteria</taxon>
        <taxon>Pseudomonadati</taxon>
        <taxon>Bacteroidota</taxon>
        <taxon>Flavobacteriia</taxon>
        <taxon>Flavobacteriales</taxon>
        <taxon>Weeksellaceae</taxon>
        <taxon>Chryseobacterium group</taxon>
        <taxon>Chryseobacterium</taxon>
    </lineage>
</organism>
<feature type="coiled-coil region" evidence="1">
    <location>
        <begin position="259"/>
        <end position="286"/>
    </location>
</feature>